<evidence type="ECO:0000256" key="9">
    <source>
        <dbReference type="NCBIfam" id="TIGR03937"/>
    </source>
</evidence>
<keyword evidence="5 10" id="KW-0808">Transferase</keyword>
<keyword evidence="7 10" id="KW-1133">Transmembrane helix</keyword>
<evidence type="ECO:0000313" key="11">
    <source>
        <dbReference type="EMBL" id="NDL69394.1"/>
    </source>
</evidence>
<protein>
    <recommendedName>
        <fullName evidence="9 10">Poly-beta-1,6-N-acetyl-D-glucosamine synthase</fullName>
        <shortName evidence="10">Poly-beta-1,6-GlcNAc synthase</shortName>
        <ecNumber evidence="10">2.4.1.-</ecNumber>
    </recommendedName>
</protein>
<evidence type="ECO:0000256" key="6">
    <source>
        <dbReference type="ARBA" id="ARBA00022692"/>
    </source>
</evidence>
<dbReference type="EC" id="2.4.1.-" evidence="10"/>
<evidence type="ECO:0000256" key="3">
    <source>
        <dbReference type="ARBA" id="ARBA00022475"/>
    </source>
</evidence>
<comment type="similarity">
    <text evidence="2 10">Belongs to the glycosyltransferase 2 family.</text>
</comment>
<dbReference type="OrthoDB" id="276604at2"/>
<proteinExistence type="inferred from homology"/>
<dbReference type="InterPro" id="IPR029044">
    <property type="entry name" value="Nucleotide-diphossugar_trans"/>
</dbReference>
<reference evidence="11 12" key="1">
    <citation type="submission" date="2020-01" db="EMBL/GenBank/DDBJ databases">
        <title>Whole genome sequencing of Halomonas alkaliphila strain LS44.</title>
        <authorList>
            <person name="Kumar S."/>
            <person name="Paul D."/>
            <person name="Shouche Y."/>
            <person name="Suryavanshi M.V."/>
        </authorList>
    </citation>
    <scope>NUCLEOTIDE SEQUENCE [LARGE SCALE GENOMIC DNA]</scope>
    <source>
        <strain evidence="11 12">LS44</strain>
    </source>
</reference>
<name>A0A7C9P5S7_9GAMM</name>
<dbReference type="NCBIfam" id="TIGR03937">
    <property type="entry name" value="PgaC_IcaA"/>
    <property type="match status" value="1"/>
</dbReference>
<keyword evidence="4 10" id="KW-0328">Glycosyltransferase</keyword>
<evidence type="ECO:0000256" key="4">
    <source>
        <dbReference type="ARBA" id="ARBA00022676"/>
    </source>
</evidence>
<evidence type="ECO:0000256" key="7">
    <source>
        <dbReference type="ARBA" id="ARBA00022989"/>
    </source>
</evidence>
<evidence type="ECO:0000256" key="5">
    <source>
        <dbReference type="ARBA" id="ARBA00022679"/>
    </source>
</evidence>
<dbReference type="PANTHER" id="PTHR43630">
    <property type="entry name" value="POLY-BETA-1,6-N-ACETYL-D-GLUCOSAMINE SYNTHASE"/>
    <property type="match status" value="1"/>
</dbReference>
<dbReference type="RefSeq" id="WP_162217339.1">
    <property type="nucleotide sequence ID" value="NZ_JAAEHK010000002.1"/>
</dbReference>
<dbReference type="EMBL" id="JAAEHK010000002">
    <property type="protein sequence ID" value="NDL69394.1"/>
    <property type="molecule type" value="Genomic_DNA"/>
</dbReference>
<dbReference type="Proteomes" id="UP000480312">
    <property type="component" value="Unassembled WGS sequence"/>
</dbReference>
<feature type="transmembrane region" description="Helical" evidence="10">
    <location>
        <begin position="12"/>
        <end position="33"/>
    </location>
</feature>
<keyword evidence="3 10" id="KW-1003">Cell membrane</keyword>
<dbReference type="Pfam" id="PF13641">
    <property type="entry name" value="Glyco_tranf_2_3"/>
    <property type="match status" value="1"/>
</dbReference>
<evidence type="ECO:0000256" key="1">
    <source>
        <dbReference type="ARBA" id="ARBA00004651"/>
    </source>
</evidence>
<evidence type="ECO:0000256" key="2">
    <source>
        <dbReference type="ARBA" id="ARBA00006739"/>
    </source>
</evidence>
<accession>A0A7C9P5S7</accession>
<gene>
    <name evidence="11" type="primary">pgaC</name>
    <name evidence="11" type="ORF">GPL32_02575</name>
</gene>
<evidence type="ECO:0000256" key="10">
    <source>
        <dbReference type="RuleBase" id="RU364028"/>
    </source>
</evidence>
<dbReference type="AlphaFoldDB" id="A0A7C9P5S7"/>
<feature type="transmembrane region" description="Helical" evidence="10">
    <location>
        <begin position="341"/>
        <end position="360"/>
    </location>
</feature>
<organism evidence="11 12">
    <name type="scientific">Vreelandella alkaliphila</name>
    <dbReference type="NCBI Taxonomy" id="272774"/>
    <lineage>
        <taxon>Bacteria</taxon>
        <taxon>Pseudomonadati</taxon>
        <taxon>Pseudomonadota</taxon>
        <taxon>Gammaproteobacteria</taxon>
        <taxon>Oceanospirillales</taxon>
        <taxon>Halomonadaceae</taxon>
        <taxon>Vreelandella</taxon>
    </lineage>
</organism>
<feature type="transmembrane region" description="Helical" evidence="10">
    <location>
        <begin position="372"/>
        <end position="394"/>
    </location>
</feature>
<keyword evidence="8 10" id="KW-0472">Membrane</keyword>
<comment type="caution">
    <text evidence="11">The sequence shown here is derived from an EMBL/GenBank/DDBJ whole genome shotgun (WGS) entry which is preliminary data.</text>
</comment>
<dbReference type="SUPFAM" id="SSF53448">
    <property type="entry name" value="Nucleotide-diphospho-sugar transferases"/>
    <property type="match status" value="1"/>
</dbReference>
<dbReference type="PANTHER" id="PTHR43630:SF1">
    <property type="entry name" value="POLY-BETA-1,6-N-ACETYL-D-GLUCOSAMINE SYNTHASE"/>
    <property type="match status" value="1"/>
</dbReference>
<dbReference type="GO" id="GO:0043708">
    <property type="term" value="P:cell adhesion involved in biofilm formation"/>
    <property type="evidence" value="ECO:0007669"/>
    <property type="project" value="InterPro"/>
</dbReference>
<dbReference type="GO" id="GO:0005886">
    <property type="term" value="C:plasma membrane"/>
    <property type="evidence" value="ECO:0007669"/>
    <property type="project" value="UniProtKB-SubCell"/>
</dbReference>
<dbReference type="GO" id="GO:0008375">
    <property type="term" value="F:acetylglucosaminyltransferase activity"/>
    <property type="evidence" value="ECO:0007669"/>
    <property type="project" value="UniProtKB-UniRule"/>
</dbReference>
<dbReference type="Gene3D" id="3.90.550.10">
    <property type="entry name" value="Spore Coat Polysaccharide Biosynthesis Protein SpsA, Chain A"/>
    <property type="match status" value="1"/>
</dbReference>
<dbReference type="InterPro" id="IPR023853">
    <property type="entry name" value="PGA_PgaC/IcaA"/>
</dbReference>
<sequence length="417" mass="48328">MISDAIKSMQAFTFLYPAVMAIFWMGGGLYYYWRNERHSPGVDSPPLLKNQPLVSILVPCHNEGDNIEEVVETLLLQHYPMFEILLINDGSADDTAEYLDRLSEKHDQVRAVHLDRNLGKANALRMGALAARSEYLVCIDGDALLHPDAVAWLVAPLLENPRIGAVTGNPRIRNRSTLLGKLQVGEFSSIIGMIKRAQQAYGRLFTISGVICAFRKQALHEIDYWATDMMTEDIDVSWRLQMAKWRLYYEPHALCYILMPETLKGLWKQRLRWAQGGTEVVLRYFRRIIRPTQLRMWPLYLEYLVSVIWAYVMVSLLLLWGVGLFGILPEEWTLKGPYPRSYGLLLALICLTQFCVSLLIDSRYEPKVGRHYYWLIWYPIVYWLLSMLTTLVAFPKTLFRRRGKFATWTSTDRGYKE</sequence>
<evidence type="ECO:0000313" key="12">
    <source>
        <dbReference type="Proteomes" id="UP000480312"/>
    </source>
</evidence>
<dbReference type="CDD" id="cd06423">
    <property type="entry name" value="CESA_like"/>
    <property type="match status" value="1"/>
</dbReference>
<comment type="subcellular location">
    <subcellularLocation>
        <location evidence="1 10">Cell membrane</location>
        <topology evidence="1 10">Multi-pass membrane protein</topology>
    </subcellularLocation>
</comment>
<keyword evidence="6 10" id="KW-0812">Transmembrane</keyword>
<feature type="transmembrane region" description="Helical" evidence="10">
    <location>
        <begin position="308"/>
        <end position="329"/>
    </location>
</feature>
<evidence type="ECO:0000256" key="8">
    <source>
        <dbReference type="ARBA" id="ARBA00023136"/>
    </source>
</evidence>